<comment type="similarity">
    <text evidence="1 2">Belongs to the flagella basal body rod proteins family.</text>
</comment>
<keyword evidence="6" id="KW-0282">Flagellum</keyword>
<feature type="domain" description="Flagellar hook protein FlgE/F/G-like D1" evidence="5">
    <location>
        <begin position="104"/>
        <end position="171"/>
    </location>
</feature>
<gene>
    <name evidence="6" type="ORF">GCM10011398_34770</name>
</gene>
<evidence type="ECO:0000259" key="5">
    <source>
        <dbReference type="Pfam" id="PF22692"/>
    </source>
</evidence>
<dbReference type="GO" id="GO:0071978">
    <property type="term" value="P:bacterial-type flagellum-dependent swarming motility"/>
    <property type="evidence" value="ECO:0007669"/>
    <property type="project" value="TreeGrafter"/>
</dbReference>
<organism evidence="6 7">
    <name type="scientific">Virgibacillus oceani</name>
    <dbReference type="NCBI Taxonomy" id="1479511"/>
    <lineage>
        <taxon>Bacteria</taxon>
        <taxon>Bacillati</taxon>
        <taxon>Bacillota</taxon>
        <taxon>Bacilli</taxon>
        <taxon>Bacillales</taxon>
        <taxon>Bacillaceae</taxon>
        <taxon>Virgibacillus</taxon>
    </lineage>
</organism>
<comment type="caution">
    <text evidence="6">The sequence shown here is derived from an EMBL/GenBank/DDBJ whole genome shotgun (WGS) entry which is preliminary data.</text>
</comment>
<keyword evidence="6" id="KW-0969">Cilium</keyword>
<dbReference type="NCBIfam" id="TIGR03506">
    <property type="entry name" value="FlgEFG_subfam"/>
    <property type="match status" value="1"/>
</dbReference>
<sequence length="276" mass="30498">MSRTMIQAAVTMNQLQNKLDVIGHNMANSQTPGYKNRQADFASLLFQQIDNMTNPANAEGRLTPDGVRIGSGARLGSVNIDLTPGAIKETDRALDAALLEKNHLFQVQVTENGVTETRYTRDGSFYLSPINNNQAVMLTTKDGDPVLGENGPIMFADGFDDITIQPNGQIVVRRGELSETVGHLDIVEAVRPRLLEATGQNNFRLPDLNELNFNFNEIIQAANPNSDKLKSGALEHSNVDISKQMTDMIMTQRSYQFNARTISMSDQMMGLVNQLR</sequence>
<evidence type="ECO:0000256" key="1">
    <source>
        <dbReference type="ARBA" id="ARBA00009677"/>
    </source>
</evidence>
<dbReference type="InterPro" id="IPR037925">
    <property type="entry name" value="FlgE/F/G-like"/>
</dbReference>
<reference evidence="6" key="2">
    <citation type="submission" date="2020-09" db="EMBL/GenBank/DDBJ databases">
        <authorList>
            <person name="Sun Q."/>
            <person name="Zhou Y."/>
        </authorList>
    </citation>
    <scope>NUCLEOTIDE SEQUENCE</scope>
    <source>
        <strain evidence="6">CGMCC 1.12754</strain>
    </source>
</reference>
<dbReference type="SUPFAM" id="SSF117143">
    <property type="entry name" value="Flagellar hook protein flgE"/>
    <property type="match status" value="1"/>
</dbReference>
<evidence type="ECO:0000313" key="7">
    <source>
        <dbReference type="Proteomes" id="UP000622860"/>
    </source>
</evidence>
<dbReference type="Pfam" id="PF06429">
    <property type="entry name" value="Flg_bbr_C"/>
    <property type="match status" value="1"/>
</dbReference>
<dbReference type="InterPro" id="IPR020013">
    <property type="entry name" value="Flagellar_FlgE/F/G"/>
</dbReference>
<keyword evidence="2" id="KW-0975">Bacterial flagellum</keyword>
<dbReference type="AlphaFoldDB" id="A0A917HQE0"/>
<feature type="domain" description="Flagellar basal body rod protein N-terminal" evidence="3">
    <location>
        <begin position="11"/>
        <end position="35"/>
    </location>
</feature>
<dbReference type="Proteomes" id="UP000622860">
    <property type="component" value="Unassembled WGS sequence"/>
</dbReference>
<proteinExistence type="inferred from homology"/>
<reference evidence="6" key="1">
    <citation type="journal article" date="2014" name="Int. J. Syst. Evol. Microbiol.">
        <title>Complete genome sequence of Corynebacterium casei LMG S-19264T (=DSM 44701T), isolated from a smear-ripened cheese.</title>
        <authorList>
            <consortium name="US DOE Joint Genome Institute (JGI-PGF)"/>
            <person name="Walter F."/>
            <person name="Albersmeier A."/>
            <person name="Kalinowski J."/>
            <person name="Ruckert C."/>
        </authorList>
    </citation>
    <scope>NUCLEOTIDE SEQUENCE</scope>
    <source>
        <strain evidence="6">CGMCC 1.12754</strain>
    </source>
</reference>
<dbReference type="InterPro" id="IPR010930">
    <property type="entry name" value="Flg_bb/hook_C_dom"/>
</dbReference>
<evidence type="ECO:0000259" key="4">
    <source>
        <dbReference type="Pfam" id="PF06429"/>
    </source>
</evidence>
<evidence type="ECO:0000313" key="6">
    <source>
        <dbReference type="EMBL" id="GGG86047.1"/>
    </source>
</evidence>
<dbReference type="InterPro" id="IPR053967">
    <property type="entry name" value="LlgE_F_G-like_D1"/>
</dbReference>
<keyword evidence="6" id="KW-0966">Cell projection</keyword>
<dbReference type="Pfam" id="PF22692">
    <property type="entry name" value="LlgE_F_G_D1"/>
    <property type="match status" value="1"/>
</dbReference>
<evidence type="ECO:0000259" key="3">
    <source>
        <dbReference type="Pfam" id="PF00460"/>
    </source>
</evidence>
<dbReference type="GO" id="GO:0009425">
    <property type="term" value="C:bacterial-type flagellum basal body"/>
    <property type="evidence" value="ECO:0007669"/>
    <property type="project" value="UniProtKB-SubCell"/>
</dbReference>
<accession>A0A917HQE0</accession>
<dbReference type="EMBL" id="BMFR01000022">
    <property type="protein sequence ID" value="GGG86047.1"/>
    <property type="molecule type" value="Genomic_DNA"/>
</dbReference>
<dbReference type="PANTHER" id="PTHR30435">
    <property type="entry name" value="FLAGELLAR PROTEIN"/>
    <property type="match status" value="1"/>
</dbReference>
<dbReference type="PANTHER" id="PTHR30435:SF19">
    <property type="entry name" value="FLAGELLAR BASAL-BODY ROD PROTEIN FLGG"/>
    <property type="match status" value="1"/>
</dbReference>
<dbReference type="Pfam" id="PF00460">
    <property type="entry name" value="Flg_bb_rod"/>
    <property type="match status" value="1"/>
</dbReference>
<evidence type="ECO:0000256" key="2">
    <source>
        <dbReference type="RuleBase" id="RU362116"/>
    </source>
</evidence>
<keyword evidence="7" id="KW-1185">Reference proteome</keyword>
<name>A0A917HQE0_9BACI</name>
<comment type="subcellular location">
    <subcellularLocation>
        <location evidence="2">Bacterial flagellum basal body</location>
    </subcellularLocation>
</comment>
<dbReference type="InterPro" id="IPR001444">
    <property type="entry name" value="Flag_bb_rod_N"/>
</dbReference>
<feature type="domain" description="Flagellar basal-body/hook protein C-terminal" evidence="4">
    <location>
        <begin position="231"/>
        <end position="275"/>
    </location>
</feature>
<protein>
    <submittedName>
        <fullName evidence="6">Flagellar basal-body rod protein FlgG</fullName>
    </submittedName>
</protein>
<dbReference type="RefSeq" id="WP_188456646.1">
    <property type="nucleotide sequence ID" value="NZ_BMFR01000022.1"/>
</dbReference>